<dbReference type="EMBL" id="MLKD01000005">
    <property type="protein sequence ID" value="OQE26271.1"/>
    <property type="molecule type" value="Genomic_DNA"/>
</dbReference>
<accession>A0A1V6TJ12</accession>
<evidence type="ECO:0000259" key="4">
    <source>
        <dbReference type="Pfam" id="PF00891"/>
    </source>
</evidence>
<evidence type="ECO:0000256" key="3">
    <source>
        <dbReference type="ARBA" id="ARBA00022691"/>
    </source>
</evidence>
<keyword evidence="7" id="KW-1185">Reference proteome</keyword>
<dbReference type="OrthoDB" id="1606438at2759"/>
<feature type="domain" description="O-methyltransferase C-terminal" evidence="4">
    <location>
        <begin position="308"/>
        <end position="476"/>
    </location>
</feature>
<dbReference type="Gene3D" id="1.10.10.10">
    <property type="entry name" value="Winged helix-like DNA-binding domain superfamily/Winged helix DNA-binding domain"/>
    <property type="match status" value="1"/>
</dbReference>
<dbReference type="PANTHER" id="PTHR43712:SF2">
    <property type="entry name" value="O-METHYLTRANSFERASE CICE"/>
    <property type="match status" value="1"/>
</dbReference>
<keyword evidence="3" id="KW-0949">S-adenosyl-L-methionine</keyword>
<dbReference type="Pfam" id="PF08100">
    <property type="entry name" value="Dimerisation"/>
    <property type="match status" value="1"/>
</dbReference>
<dbReference type="InterPro" id="IPR012967">
    <property type="entry name" value="COMT_dimerisation"/>
</dbReference>
<proteinExistence type="predicted"/>
<reference evidence="7" key="1">
    <citation type="journal article" date="2017" name="Nat. Microbiol.">
        <title>Global analysis of biosynthetic gene clusters reveals vast potential of secondary metabolite production in Penicillium species.</title>
        <authorList>
            <person name="Nielsen J.C."/>
            <person name="Grijseels S."/>
            <person name="Prigent S."/>
            <person name="Ji B."/>
            <person name="Dainat J."/>
            <person name="Nielsen K.F."/>
            <person name="Frisvad J.C."/>
            <person name="Workman M."/>
            <person name="Nielsen J."/>
        </authorList>
    </citation>
    <scope>NUCLEOTIDE SEQUENCE [LARGE SCALE GENOMIC DNA]</scope>
    <source>
        <strain evidence="7">IBT 24891</strain>
    </source>
</reference>
<evidence type="ECO:0000256" key="1">
    <source>
        <dbReference type="ARBA" id="ARBA00022603"/>
    </source>
</evidence>
<evidence type="ECO:0000313" key="7">
    <source>
        <dbReference type="Proteomes" id="UP000191285"/>
    </source>
</evidence>
<dbReference type="InterPro" id="IPR029063">
    <property type="entry name" value="SAM-dependent_MTases_sf"/>
</dbReference>
<keyword evidence="2" id="KW-0808">Transferase</keyword>
<dbReference type="GO" id="GO:0032259">
    <property type="term" value="P:methylation"/>
    <property type="evidence" value="ECO:0007669"/>
    <property type="project" value="UniProtKB-KW"/>
</dbReference>
<comment type="caution">
    <text evidence="6">The sequence shown here is derived from an EMBL/GenBank/DDBJ whole genome shotgun (WGS) entry which is preliminary data.</text>
</comment>
<dbReference type="AlphaFoldDB" id="A0A1V6TJ12"/>
<sequence length="495" mass="55911">MKNHRKIHHNPRLPSLINMERFPPTVNDVVKLTQLGDLLNESIKIVTDEWSNERYDASQNPGVDNARFLPSKRLHEAQRTILAISGALNEMVIEPFNRLQEFAAQFWESRALGVTVERRIPDILQEAGNDGMSVHDLAERTGIEPRKLSRIMRCLCSNHIYRQTETDKFANNRITAPLVGNEEFRAYIMIFHMDVYSASERFPKFLLGPKGASYDVAETALQEALGTPKSRWDWLSERVSPDQITNDGVGYSGVADPKNWSHLKPGPDGLIKRPELDNFGLAMVGGGKVSGAALPFDYPWEELPNGATVVDVGGGVGGFDLQLLTLYPHFNCVVQDRAEVIRQAEESFWPQNGQQFVQSGAVTLQSHDFFQSNPIKNADIYWYRAIFHDWSDDYCVQILVALKDALSHTSRVLICDQVMNTTHGSGEMDNAPSPLPANYGYYSRYHHQRDMSLMGTINGIERTPSEFRALVEKAGLRLTRIFETRSIYSIVEVQK</sequence>
<feature type="domain" description="O-methyltransferase dimerisation" evidence="5">
    <location>
        <begin position="101"/>
        <end position="168"/>
    </location>
</feature>
<organism evidence="6 7">
    <name type="scientific">Penicillium steckii</name>
    <dbReference type="NCBI Taxonomy" id="303698"/>
    <lineage>
        <taxon>Eukaryota</taxon>
        <taxon>Fungi</taxon>
        <taxon>Dikarya</taxon>
        <taxon>Ascomycota</taxon>
        <taxon>Pezizomycotina</taxon>
        <taxon>Eurotiomycetes</taxon>
        <taxon>Eurotiomycetidae</taxon>
        <taxon>Eurotiales</taxon>
        <taxon>Aspergillaceae</taxon>
        <taxon>Penicillium</taxon>
    </lineage>
</organism>
<dbReference type="Gene3D" id="3.40.50.150">
    <property type="entry name" value="Vaccinia Virus protein VP39"/>
    <property type="match status" value="1"/>
</dbReference>
<dbReference type="InterPro" id="IPR001077">
    <property type="entry name" value="COMT_C"/>
</dbReference>
<dbReference type="SUPFAM" id="SSF53335">
    <property type="entry name" value="S-adenosyl-L-methionine-dependent methyltransferases"/>
    <property type="match status" value="1"/>
</dbReference>
<dbReference type="InterPro" id="IPR036388">
    <property type="entry name" value="WH-like_DNA-bd_sf"/>
</dbReference>
<dbReference type="Proteomes" id="UP000191285">
    <property type="component" value="Unassembled WGS sequence"/>
</dbReference>
<dbReference type="PANTHER" id="PTHR43712">
    <property type="entry name" value="PUTATIVE (AFU_ORTHOLOGUE AFUA_4G14580)-RELATED"/>
    <property type="match status" value="1"/>
</dbReference>
<dbReference type="Pfam" id="PF00891">
    <property type="entry name" value="Methyltransf_2"/>
    <property type="match status" value="1"/>
</dbReference>
<dbReference type="GO" id="GO:0044550">
    <property type="term" value="P:secondary metabolite biosynthetic process"/>
    <property type="evidence" value="ECO:0007669"/>
    <property type="project" value="UniProtKB-ARBA"/>
</dbReference>
<evidence type="ECO:0000313" key="6">
    <source>
        <dbReference type="EMBL" id="OQE26271.1"/>
    </source>
</evidence>
<dbReference type="GO" id="GO:0008171">
    <property type="term" value="F:O-methyltransferase activity"/>
    <property type="evidence" value="ECO:0007669"/>
    <property type="project" value="InterPro"/>
</dbReference>
<protein>
    <submittedName>
        <fullName evidence="6">Uncharacterized protein</fullName>
    </submittedName>
</protein>
<dbReference type="InterPro" id="IPR016461">
    <property type="entry name" value="COMT-like"/>
</dbReference>
<dbReference type="SUPFAM" id="SSF46785">
    <property type="entry name" value="Winged helix' DNA-binding domain"/>
    <property type="match status" value="1"/>
</dbReference>
<name>A0A1V6TJ12_9EURO</name>
<keyword evidence="1" id="KW-0489">Methyltransferase</keyword>
<evidence type="ECO:0000256" key="2">
    <source>
        <dbReference type="ARBA" id="ARBA00022679"/>
    </source>
</evidence>
<gene>
    <name evidence="6" type="ORF">PENSTE_c005G05731</name>
</gene>
<dbReference type="PROSITE" id="PS51683">
    <property type="entry name" value="SAM_OMT_II"/>
    <property type="match status" value="1"/>
</dbReference>
<evidence type="ECO:0000259" key="5">
    <source>
        <dbReference type="Pfam" id="PF08100"/>
    </source>
</evidence>
<dbReference type="GO" id="GO:0046983">
    <property type="term" value="F:protein dimerization activity"/>
    <property type="evidence" value="ECO:0007669"/>
    <property type="project" value="InterPro"/>
</dbReference>
<dbReference type="InterPro" id="IPR036390">
    <property type="entry name" value="WH_DNA-bd_sf"/>
</dbReference>
<dbReference type="STRING" id="303698.A0A1V6TJ12"/>